<name>A0A4R1CF65_9ACTN</name>
<evidence type="ECO:0000313" key="1">
    <source>
        <dbReference type="EMBL" id="TCJ28935.1"/>
    </source>
</evidence>
<accession>A0A4R1CF65</accession>
<dbReference type="OrthoDB" id="5166631at2"/>
<evidence type="ECO:0000313" key="2">
    <source>
        <dbReference type="Proteomes" id="UP000295453"/>
    </source>
</evidence>
<dbReference type="RefSeq" id="WP_131582626.1">
    <property type="nucleotide sequence ID" value="NZ_SJZJ01000009.1"/>
</dbReference>
<comment type="caution">
    <text evidence="1">The sequence shown here is derived from an EMBL/GenBank/DDBJ whole genome shotgun (WGS) entry which is preliminary data.</text>
</comment>
<dbReference type="AlphaFoldDB" id="A0A4R1CF65"/>
<reference evidence="1 2" key="1">
    <citation type="submission" date="2019-03" db="EMBL/GenBank/DDBJ databases">
        <authorList>
            <person name="Kim M.K.M."/>
        </authorList>
    </citation>
    <scope>NUCLEOTIDE SEQUENCE [LARGE SCALE GENOMIC DNA]</scope>
    <source>
        <strain evidence="1 2">18JY15-6</strain>
    </source>
</reference>
<dbReference type="Proteomes" id="UP000295453">
    <property type="component" value="Unassembled WGS sequence"/>
</dbReference>
<sequence length="197" mass="20756">MIIRPMLGSYELPCVERVELLEARRLARLGVPGLVGDLHQDLGKESLTVAITGSLSGDQARTDLLDALQEPFQAGDPLTFVADILESSELENVVIVGFDLTETREVGGDTHYRLVLRQYVEPPAPPSGLPSLPDDLLGDLADLAGALMDAMDLPGLLGGVPSLADPTEALRPAMDAVRDAVGDVPDRLTALAGALGI</sequence>
<protein>
    <submittedName>
        <fullName evidence="1">Uncharacterized protein</fullName>
    </submittedName>
</protein>
<proteinExistence type="predicted"/>
<keyword evidence="2" id="KW-1185">Reference proteome</keyword>
<gene>
    <name evidence="1" type="ORF">EPD65_07140</name>
</gene>
<organism evidence="1 2">
    <name type="scientific">Nocardioides jejuensis</name>
    <dbReference type="NCBI Taxonomy" id="2502782"/>
    <lineage>
        <taxon>Bacteria</taxon>
        <taxon>Bacillati</taxon>
        <taxon>Actinomycetota</taxon>
        <taxon>Actinomycetes</taxon>
        <taxon>Propionibacteriales</taxon>
        <taxon>Nocardioidaceae</taxon>
        <taxon>Nocardioides</taxon>
    </lineage>
</organism>
<dbReference type="EMBL" id="SJZJ01000009">
    <property type="protein sequence ID" value="TCJ28935.1"/>
    <property type="molecule type" value="Genomic_DNA"/>
</dbReference>